<keyword evidence="5" id="KW-1185">Reference proteome</keyword>
<dbReference type="Pfam" id="PF07763">
    <property type="entry name" value="FEZ"/>
    <property type="match status" value="1"/>
</dbReference>
<proteinExistence type="inferred from homology"/>
<organism evidence="4 5">
    <name type="scientific">Xenotaenia resolanae</name>
    <dbReference type="NCBI Taxonomy" id="208358"/>
    <lineage>
        <taxon>Eukaryota</taxon>
        <taxon>Metazoa</taxon>
        <taxon>Chordata</taxon>
        <taxon>Craniata</taxon>
        <taxon>Vertebrata</taxon>
        <taxon>Euteleostomi</taxon>
        <taxon>Actinopterygii</taxon>
        <taxon>Neopterygii</taxon>
        <taxon>Teleostei</taxon>
        <taxon>Neoteleostei</taxon>
        <taxon>Acanthomorphata</taxon>
        <taxon>Ovalentaria</taxon>
        <taxon>Atherinomorphae</taxon>
        <taxon>Cyprinodontiformes</taxon>
        <taxon>Goodeidae</taxon>
        <taxon>Xenotaenia</taxon>
    </lineage>
</organism>
<protein>
    <submittedName>
        <fullName evidence="4">Uncharacterized protein</fullName>
    </submittedName>
</protein>
<reference evidence="4 5" key="1">
    <citation type="submission" date="2021-06" db="EMBL/GenBank/DDBJ databases">
        <authorList>
            <person name="Palmer J.M."/>
        </authorList>
    </citation>
    <scope>NUCLEOTIDE SEQUENCE [LARGE SCALE GENOMIC DNA]</scope>
    <source>
        <strain evidence="4 5">XR_2019</strain>
        <tissue evidence="4">Muscle</tissue>
    </source>
</reference>
<accession>A0ABV0VSC0</accession>
<name>A0ABV0VSC0_9TELE</name>
<sequence>GQKLDNRSLDLSEDDDDEELREQLDMHSIIVSSINEEPLFTAEQVTNSHPFKLVYSYELLVIPPYVCVNPNPLQRLLVSAPTKDLKPFYIAILYILLIIYCKEIQVSINNIHLQEWITTL</sequence>
<dbReference type="InterPro" id="IPR011680">
    <property type="entry name" value="FEZ"/>
</dbReference>
<evidence type="ECO:0000256" key="3">
    <source>
        <dbReference type="ARBA" id="ARBA00023054"/>
    </source>
</evidence>
<gene>
    <name evidence="4" type="ORF">XENORESO_021409</name>
</gene>
<keyword evidence="2" id="KW-0597">Phosphoprotein</keyword>
<comment type="similarity">
    <text evidence="1">Belongs to the zygin family.</text>
</comment>
<evidence type="ECO:0000256" key="2">
    <source>
        <dbReference type="ARBA" id="ARBA00022553"/>
    </source>
</evidence>
<evidence type="ECO:0000313" key="5">
    <source>
        <dbReference type="Proteomes" id="UP001444071"/>
    </source>
</evidence>
<evidence type="ECO:0000313" key="4">
    <source>
        <dbReference type="EMBL" id="MEQ2259889.1"/>
    </source>
</evidence>
<keyword evidence="3" id="KW-0175">Coiled coil</keyword>
<feature type="non-terminal residue" evidence="4">
    <location>
        <position position="1"/>
    </location>
</feature>
<evidence type="ECO:0000256" key="1">
    <source>
        <dbReference type="ARBA" id="ARBA00006788"/>
    </source>
</evidence>
<dbReference type="Proteomes" id="UP001444071">
    <property type="component" value="Unassembled WGS sequence"/>
</dbReference>
<comment type="caution">
    <text evidence="4">The sequence shown here is derived from an EMBL/GenBank/DDBJ whole genome shotgun (WGS) entry which is preliminary data.</text>
</comment>
<dbReference type="EMBL" id="JAHRIM010008967">
    <property type="protein sequence ID" value="MEQ2259889.1"/>
    <property type="molecule type" value="Genomic_DNA"/>
</dbReference>